<organism evidence="3 4">
    <name type="scientific">Streptococcus pseudopneumoniae</name>
    <dbReference type="NCBI Taxonomy" id="257758"/>
    <lineage>
        <taxon>Bacteria</taxon>
        <taxon>Bacillati</taxon>
        <taxon>Bacillota</taxon>
        <taxon>Bacilli</taxon>
        <taxon>Lactobacillales</taxon>
        <taxon>Streptococcaceae</taxon>
        <taxon>Streptococcus</taxon>
    </lineage>
</organism>
<dbReference type="InterPro" id="IPR035985">
    <property type="entry name" value="Ubiquitin-activating_enz"/>
</dbReference>
<keyword evidence="1" id="KW-0812">Transmembrane</keyword>
<dbReference type="SUPFAM" id="SSF69572">
    <property type="entry name" value="Activating enzymes of the ubiquitin-like proteins"/>
    <property type="match status" value="1"/>
</dbReference>
<dbReference type="GO" id="GO:0005737">
    <property type="term" value="C:cytoplasm"/>
    <property type="evidence" value="ECO:0007669"/>
    <property type="project" value="TreeGrafter"/>
</dbReference>
<feature type="domain" description="THIF-type NAD/FAD binding fold" evidence="2">
    <location>
        <begin position="105"/>
        <end position="359"/>
    </location>
</feature>
<dbReference type="Pfam" id="PF00899">
    <property type="entry name" value="ThiF"/>
    <property type="match status" value="1"/>
</dbReference>
<dbReference type="InterPro" id="IPR045886">
    <property type="entry name" value="ThiF/MoeB/HesA"/>
</dbReference>
<dbReference type="EMBL" id="CFGT01000002">
    <property type="protein sequence ID" value="CEY56746.1"/>
    <property type="molecule type" value="Genomic_DNA"/>
</dbReference>
<dbReference type="InterPro" id="IPR000594">
    <property type="entry name" value="ThiF_NAD_FAD-bd"/>
</dbReference>
<dbReference type="Proteomes" id="UP000048179">
    <property type="component" value="Unassembled WGS sequence"/>
</dbReference>
<name>A0A2N9ZYQ2_9STRE</name>
<dbReference type="PANTHER" id="PTHR10953">
    <property type="entry name" value="UBIQUITIN-ACTIVATING ENZYME E1"/>
    <property type="match status" value="1"/>
</dbReference>
<dbReference type="GO" id="GO:0004792">
    <property type="term" value="F:thiosulfate-cyanide sulfurtransferase activity"/>
    <property type="evidence" value="ECO:0007669"/>
    <property type="project" value="TreeGrafter"/>
</dbReference>
<keyword evidence="3" id="KW-0548">Nucleotidyltransferase</keyword>
<dbReference type="EC" id="2.7.7.73" evidence="3"/>
<keyword evidence="1" id="KW-1133">Transmembrane helix</keyword>
<protein>
    <submittedName>
        <fullName evidence="3">HesA/MoeB/ThiF family protein</fullName>
        <ecNumber evidence="3">2.7.7.73</ecNumber>
    </submittedName>
</protein>
<accession>A0A2N9ZYQ2</accession>
<keyword evidence="3" id="KW-0808">Transferase</keyword>
<feature type="transmembrane region" description="Helical" evidence="1">
    <location>
        <begin position="132"/>
        <end position="159"/>
    </location>
</feature>
<evidence type="ECO:0000313" key="4">
    <source>
        <dbReference type="Proteomes" id="UP000048179"/>
    </source>
</evidence>
<dbReference type="PANTHER" id="PTHR10953:SF102">
    <property type="entry name" value="ADENYLYLTRANSFERASE AND SULFURTRANSFERASE MOCS3"/>
    <property type="match status" value="1"/>
</dbReference>
<keyword evidence="1" id="KW-0472">Membrane</keyword>
<evidence type="ECO:0000259" key="2">
    <source>
        <dbReference type="Pfam" id="PF00899"/>
    </source>
</evidence>
<dbReference type="GO" id="GO:0008641">
    <property type="term" value="F:ubiquitin-like modifier activating enzyme activity"/>
    <property type="evidence" value="ECO:0007669"/>
    <property type="project" value="InterPro"/>
</dbReference>
<reference evidence="3 4" key="1">
    <citation type="submission" date="2015-03" db="EMBL/GenBank/DDBJ databases">
        <authorList>
            <consortium name="Pathogen Informatics"/>
        </authorList>
    </citation>
    <scope>NUCLEOTIDE SEQUENCE [LARGE SCALE GENOMIC DNA]</scope>
    <source>
        <strain evidence="3 4">SMRU737</strain>
    </source>
</reference>
<proteinExistence type="predicted"/>
<gene>
    <name evidence="3" type="primary">thiF_1</name>
    <name evidence="3" type="ORF">ERS020247_00437</name>
</gene>
<dbReference type="Gene3D" id="3.40.50.720">
    <property type="entry name" value="NAD(P)-binding Rossmann-like Domain"/>
    <property type="match status" value="1"/>
</dbReference>
<dbReference type="RefSeq" id="WP_050223303.1">
    <property type="nucleotide sequence ID" value="NZ_CFGT01000002.1"/>
</dbReference>
<sequence>MRKPYFKKQLALIPYENKLSIGSTPGFALEISDDDHLVYNILKLCDGFHSEEDIADLLSVDFPTITIREVSEILSELENYPVVLEDFELTLNSELTPNQIERHSRTMNFLSNFDASGNHKIDYMKKIIDSNVLVIGLGGVGSSLVMNLSALGVGTIIGVDFDSVDLSNLNRQILYNESDIGKLKSECATNKISEFDSSIKFITYQLKVTSPADVEKLINDHEIDFVFCAADQPSIWIYKWINEACFKTGVAWLYGGNSEASSYFQTIIPGESSCFNCRELNLKMKSSEGFVKYNEVLKNGYATQNNCLAATSSCITSFMIFDFIRFITDIEKPRVLNKILTIDYRDYDISYESIETNQDCFCCHHVPGEGR</sequence>
<evidence type="ECO:0000313" key="3">
    <source>
        <dbReference type="EMBL" id="CEY56746.1"/>
    </source>
</evidence>
<dbReference type="AlphaFoldDB" id="A0A2N9ZYQ2"/>
<evidence type="ECO:0000256" key="1">
    <source>
        <dbReference type="SAM" id="Phobius"/>
    </source>
</evidence>
<dbReference type="GO" id="GO:0016779">
    <property type="term" value="F:nucleotidyltransferase activity"/>
    <property type="evidence" value="ECO:0007669"/>
    <property type="project" value="UniProtKB-KW"/>
</dbReference>